<dbReference type="EMBL" id="CP092471">
    <property type="protein sequence ID" value="UVI39743.1"/>
    <property type="molecule type" value="Genomic_DNA"/>
</dbReference>
<dbReference type="SUPFAM" id="SSF111283">
    <property type="entry name" value="Putative modulator of DNA gyrase, PmbA/TldD"/>
    <property type="match status" value="1"/>
</dbReference>
<reference evidence="5" key="1">
    <citation type="submission" date="2022-02" db="EMBL/GenBank/DDBJ databases">
        <title>Qipengyuania spongiae sp. nov., isolated from marine sponge.</title>
        <authorList>
            <person name="Li Z."/>
            <person name="Zhang M."/>
        </authorList>
    </citation>
    <scope>NUCLEOTIDE SEQUENCE</scope>
    <source>
        <strain evidence="5">PHS-Z21</strain>
    </source>
</reference>
<dbReference type="PANTHER" id="PTHR43421:SF1">
    <property type="entry name" value="METALLOPROTEASE PMBA"/>
    <property type="match status" value="1"/>
</dbReference>
<dbReference type="Gene3D" id="3.30.2290.10">
    <property type="entry name" value="PmbA/TldD superfamily"/>
    <property type="match status" value="1"/>
</dbReference>
<feature type="domain" description="Metalloprotease TldD/E N-terminal" evidence="2">
    <location>
        <begin position="26"/>
        <end position="90"/>
    </location>
</feature>
<evidence type="ECO:0000313" key="5">
    <source>
        <dbReference type="EMBL" id="UVI39743.1"/>
    </source>
</evidence>
<evidence type="ECO:0000259" key="4">
    <source>
        <dbReference type="Pfam" id="PF19290"/>
    </source>
</evidence>
<dbReference type="InterPro" id="IPR047657">
    <property type="entry name" value="PmbA"/>
</dbReference>
<evidence type="ECO:0000313" key="6">
    <source>
        <dbReference type="Proteomes" id="UP001065265"/>
    </source>
</evidence>
<evidence type="ECO:0000259" key="2">
    <source>
        <dbReference type="Pfam" id="PF01523"/>
    </source>
</evidence>
<dbReference type="Pfam" id="PF01523">
    <property type="entry name" value="PmbA_TldD_1st"/>
    <property type="match status" value="1"/>
</dbReference>
<protein>
    <submittedName>
        <fullName evidence="5">TldD/PmbA family protein</fullName>
    </submittedName>
</protein>
<dbReference type="InterPro" id="IPR036059">
    <property type="entry name" value="TldD/PmbA_sf"/>
</dbReference>
<dbReference type="Proteomes" id="UP001065265">
    <property type="component" value="Chromosome"/>
</dbReference>
<dbReference type="Pfam" id="PF19290">
    <property type="entry name" value="PmbA_TldD_2nd"/>
    <property type="match status" value="1"/>
</dbReference>
<name>A0ABY5SZ02_9SPHN</name>
<feature type="domain" description="Metalloprotease TldD/E central" evidence="4">
    <location>
        <begin position="121"/>
        <end position="224"/>
    </location>
</feature>
<keyword evidence="6" id="KW-1185">Reference proteome</keyword>
<organism evidence="5 6">
    <name type="scientific">Qipengyuania spongiae</name>
    <dbReference type="NCBI Taxonomy" id="2909673"/>
    <lineage>
        <taxon>Bacteria</taxon>
        <taxon>Pseudomonadati</taxon>
        <taxon>Pseudomonadota</taxon>
        <taxon>Alphaproteobacteria</taxon>
        <taxon>Sphingomonadales</taxon>
        <taxon>Erythrobacteraceae</taxon>
        <taxon>Qipengyuania</taxon>
    </lineage>
</organism>
<comment type="similarity">
    <text evidence="1">Belongs to the peptidase U62 family.</text>
</comment>
<accession>A0ABY5SZ02</accession>
<gene>
    <name evidence="5" type="ORF">L1F33_01910</name>
</gene>
<evidence type="ECO:0000259" key="3">
    <source>
        <dbReference type="Pfam" id="PF19289"/>
    </source>
</evidence>
<dbReference type="InterPro" id="IPR035068">
    <property type="entry name" value="TldD/PmbA_N"/>
</dbReference>
<proteinExistence type="inferred from homology"/>
<dbReference type="InterPro" id="IPR045569">
    <property type="entry name" value="Metalloprtase-TldD/E_C"/>
</dbReference>
<dbReference type="RefSeq" id="WP_265559392.1">
    <property type="nucleotide sequence ID" value="NZ_CP092471.1"/>
</dbReference>
<sequence length="448" mass="46664">MIDSDTALERCSDLVARARRAGADAADAVARANSSESVSVRLGQLEDVERSESESIGLRVFVGQRSASIRTSDFSAAGFDELVSRALSMARLAPVDDYAGLAPEERLLSGPPPDLDLADAHEPDPEQLRAAALEAEDAARAVDGVTNSNGGGAGFSRSVVALVTSHGFARGYGATGHSLSASVVAGEAGGLETDYAYRTAHHREDMPAPAEIGRRAGERAVARLGATSLPGGAMPVVFDPRIGNGLIGHLLDAMSGPAVARKSSFLIGRREEALFDPAIRIVEDPLRCRGLRSRPFDGEGLACTPRTLVEDSCIFGWMTNAASARQLGEKLTGHASRGGAGTPGVSASNVHMEPGTLGPEALMEDIADGLYVTGVFGQGVNGVTGDYSRGAHGFRIRDGKLAGAVSEITIAGNLLDMFRALVPANDLEFRYAINVPTLRIDGMTVAGT</sequence>
<dbReference type="InterPro" id="IPR002510">
    <property type="entry name" value="Metalloprtase-TldD/E_N"/>
</dbReference>
<feature type="domain" description="Metalloprotease TldD/E C-terminal" evidence="3">
    <location>
        <begin position="232"/>
        <end position="447"/>
    </location>
</feature>
<dbReference type="PANTHER" id="PTHR43421">
    <property type="entry name" value="METALLOPROTEASE PMBA"/>
    <property type="match status" value="1"/>
</dbReference>
<evidence type="ECO:0000256" key="1">
    <source>
        <dbReference type="ARBA" id="ARBA00005836"/>
    </source>
</evidence>
<dbReference type="Pfam" id="PF19289">
    <property type="entry name" value="PmbA_TldD_3rd"/>
    <property type="match status" value="1"/>
</dbReference>
<dbReference type="InterPro" id="IPR045570">
    <property type="entry name" value="Metalloprtase-TldD/E_cen_dom"/>
</dbReference>